<organism evidence="1 2">
    <name type="scientific">Candidatus Southlakia epibionticum</name>
    <dbReference type="NCBI Taxonomy" id="3043284"/>
    <lineage>
        <taxon>Bacteria</taxon>
        <taxon>Candidatus Saccharimonadota</taxon>
        <taxon>Candidatus Saccharimonadia</taxon>
        <taxon>Candidatus Saccharimonadales</taxon>
        <taxon>Candidatus Saccharimonadaceae</taxon>
        <taxon>Candidatus Southlakia</taxon>
    </lineage>
</organism>
<dbReference type="RefSeq" id="WP_376754047.1">
    <property type="nucleotide sequence ID" value="NZ_CP124550.1"/>
</dbReference>
<keyword evidence="2" id="KW-1185">Reference proteome</keyword>
<name>A0ABY8WTU7_9BACT</name>
<proteinExistence type="predicted"/>
<dbReference type="Proteomes" id="UP001177295">
    <property type="component" value="Chromosome"/>
</dbReference>
<protein>
    <submittedName>
        <fullName evidence="1">Uncharacterized protein</fullName>
    </submittedName>
</protein>
<sequence>MAEEKQTPEVRSVDDMMSREDTLMLRAILRDRNSRGVMPVSVYRPADYEDGEVLG</sequence>
<evidence type="ECO:0000313" key="2">
    <source>
        <dbReference type="Proteomes" id="UP001177295"/>
    </source>
</evidence>
<accession>A0ABY8WTU7</accession>
<gene>
    <name evidence="1" type="ORF">SEML1_0028</name>
</gene>
<reference evidence="1 2" key="1">
    <citation type="journal article" date="2023" name="Cell">
        <title>Genetic manipulation of Patescibacteria provides mechanistic insights into microbial dark matter and the epibiotic lifestyle.</title>
        <authorList>
            <person name="Wang Y."/>
            <person name="Gallagher L.A."/>
            <person name="Andrade P.A."/>
            <person name="Liu A."/>
            <person name="Humphreys I.R."/>
            <person name="Turkarslan S."/>
            <person name="Cutler K.J."/>
            <person name="Arrieta-Ortiz M.L."/>
            <person name="Li Y."/>
            <person name="Radey M.C."/>
            <person name="McLean J.S."/>
            <person name="Cong Q."/>
            <person name="Baker D."/>
            <person name="Baliga N.S."/>
            <person name="Peterson S.B."/>
            <person name="Mougous J.D."/>
        </authorList>
    </citation>
    <scope>NUCLEOTIDE SEQUENCE [LARGE SCALE GENOMIC DNA]</scope>
    <source>
        <strain evidence="1 2">ML1</strain>
    </source>
</reference>
<dbReference type="EMBL" id="CP124550">
    <property type="protein sequence ID" value="WIO45672.1"/>
    <property type="molecule type" value="Genomic_DNA"/>
</dbReference>
<evidence type="ECO:0000313" key="1">
    <source>
        <dbReference type="EMBL" id="WIO45672.1"/>
    </source>
</evidence>